<organism evidence="2 3">
    <name type="scientific">Umbra pygmaea</name>
    <name type="common">Eastern mudminnow</name>
    <dbReference type="NCBI Taxonomy" id="75934"/>
    <lineage>
        <taxon>Eukaryota</taxon>
        <taxon>Metazoa</taxon>
        <taxon>Chordata</taxon>
        <taxon>Craniata</taxon>
        <taxon>Vertebrata</taxon>
        <taxon>Euteleostomi</taxon>
        <taxon>Actinopterygii</taxon>
        <taxon>Neopterygii</taxon>
        <taxon>Teleostei</taxon>
        <taxon>Protacanthopterygii</taxon>
        <taxon>Esociformes</taxon>
        <taxon>Umbridae</taxon>
        <taxon>Umbra</taxon>
    </lineage>
</organism>
<dbReference type="Proteomes" id="UP001557470">
    <property type="component" value="Unassembled WGS sequence"/>
</dbReference>
<feature type="region of interest" description="Disordered" evidence="1">
    <location>
        <begin position="1"/>
        <end position="67"/>
    </location>
</feature>
<comment type="caution">
    <text evidence="2">The sequence shown here is derived from an EMBL/GenBank/DDBJ whole genome shotgun (WGS) entry which is preliminary data.</text>
</comment>
<dbReference type="AlphaFoldDB" id="A0ABD0XR51"/>
<feature type="region of interest" description="Disordered" evidence="1">
    <location>
        <begin position="76"/>
        <end position="95"/>
    </location>
</feature>
<feature type="compositionally biased region" description="Polar residues" evidence="1">
    <location>
        <begin position="58"/>
        <end position="67"/>
    </location>
</feature>
<reference evidence="2 3" key="1">
    <citation type="submission" date="2024-06" db="EMBL/GenBank/DDBJ databases">
        <authorList>
            <person name="Pan Q."/>
            <person name="Wen M."/>
            <person name="Jouanno E."/>
            <person name="Zahm M."/>
            <person name="Klopp C."/>
            <person name="Cabau C."/>
            <person name="Louis A."/>
            <person name="Berthelot C."/>
            <person name="Parey E."/>
            <person name="Roest Crollius H."/>
            <person name="Montfort J."/>
            <person name="Robinson-Rechavi M."/>
            <person name="Bouchez O."/>
            <person name="Lampietro C."/>
            <person name="Lopez Roques C."/>
            <person name="Donnadieu C."/>
            <person name="Postlethwait J."/>
            <person name="Bobe J."/>
            <person name="Verreycken H."/>
            <person name="Guiguen Y."/>
        </authorList>
    </citation>
    <scope>NUCLEOTIDE SEQUENCE [LARGE SCALE GENOMIC DNA]</scope>
    <source>
        <strain evidence="2">Up_M1</strain>
        <tissue evidence="2">Testis</tissue>
    </source>
</reference>
<protein>
    <submittedName>
        <fullName evidence="2">Uncharacterized protein</fullName>
    </submittedName>
</protein>
<evidence type="ECO:0000313" key="2">
    <source>
        <dbReference type="EMBL" id="KAL1005540.1"/>
    </source>
</evidence>
<feature type="compositionally biased region" description="Polar residues" evidence="1">
    <location>
        <begin position="34"/>
        <end position="47"/>
    </location>
</feature>
<feature type="compositionally biased region" description="Basic and acidic residues" evidence="1">
    <location>
        <begin position="13"/>
        <end position="23"/>
    </location>
</feature>
<sequence>MCFRRKKASKSNSSDKRKTRDTTDYGQSVHPDCNSDTYTAMNMSNRSPDYGTLESVHPDSNSDTYTALNMKNRSPEYDTLDSVHPDSNSDTYTALNMRNRSPEYDTLDVGLLK</sequence>
<keyword evidence="3" id="KW-1185">Reference proteome</keyword>
<name>A0ABD0XR51_UMBPY</name>
<feature type="compositionally biased region" description="Polar residues" evidence="1">
    <location>
        <begin position="85"/>
        <end position="95"/>
    </location>
</feature>
<proteinExistence type="predicted"/>
<gene>
    <name evidence="2" type="ORF">UPYG_G00060400</name>
</gene>
<dbReference type="EMBL" id="JAGEUA010000002">
    <property type="protein sequence ID" value="KAL1005540.1"/>
    <property type="molecule type" value="Genomic_DNA"/>
</dbReference>
<evidence type="ECO:0000313" key="3">
    <source>
        <dbReference type="Proteomes" id="UP001557470"/>
    </source>
</evidence>
<evidence type="ECO:0000256" key="1">
    <source>
        <dbReference type="SAM" id="MobiDB-lite"/>
    </source>
</evidence>
<accession>A0ABD0XR51</accession>